<reference evidence="1" key="1">
    <citation type="submission" date="2021-02" db="EMBL/GenBank/DDBJ databases">
        <title>Natrosporangium hydrolyticum gen. nov., sp. nov, a haloalkaliphilic actinobacterium from a soda solonchak soil.</title>
        <authorList>
            <person name="Sorokin D.Y."/>
            <person name="Khijniak T.V."/>
            <person name="Zakharycheva A.P."/>
            <person name="Boueva O.V."/>
            <person name="Ariskina E.V."/>
            <person name="Hahnke R.L."/>
            <person name="Bunk B."/>
            <person name="Sproer C."/>
            <person name="Schumann P."/>
            <person name="Evtushenko L.I."/>
            <person name="Kublanov I.V."/>
        </authorList>
    </citation>
    <scope>NUCLEOTIDE SEQUENCE</scope>
    <source>
        <strain evidence="1">DSM 106523</strain>
    </source>
</reference>
<evidence type="ECO:0000313" key="1">
    <source>
        <dbReference type="EMBL" id="QSB13887.1"/>
    </source>
</evidence>
<dbReference type="EMBL" id="CP070499">
    <property type="protein sequence ID" value="QSB13887.1"/>
    <property type="molecule type" value="Genomic_DNA"/>
</dbReference>
<protein>
    <submittedName>
        <fullName evidence="1">Glycosyltransferase family 2 protein</fullName>
    </submittedName>
</protein>
<sequence length="331" mass="36608">MSNRQFRPGRRLVREGVIRSKTHRRVAAWPSVGVVIATRNRPMLLRRALTAVLAQAYPGPIHVAIVHDQAEPDVALAAGGDRPVTVLMNQRTPGLTGARNTGVLALATELVAFCHDDDVWAPEKLQAQVAALTAAAGAEVATCATELEYDGRRTPRLAGLDRIDLADLTRARLATLPSSTFLIRRAALVGPDRIGLLAEDAPGNQNQDWDLLLRAARRAPIAHVDEPLVRMLWRYTSPYSYEYTTKISSLRWIMARHPQLESGRPEAARVYGRLACWSAASGNRRAAWHWTKQTVRQNWREPRAAIALAALSGAVRIERLLATLHRRGHLV</sequence>
<accession>A0A895Y849</accession>
<gene>
    <name evidence="1" type="ORF">JQS43_20395</name>
</gene>
<dbReference type="PANTHER" id="PTHR43685">
    <property type="entry name" value="GLYCOSYLTRANSFERASE"/>
    <property type="match status" value="1"/>
</dbReference>
<dbReference type="PANTHER" id="PTHR43685:SF2">
    <property type="entry name" value="GLYCOSYLTRANSFERASE 2-LIKE DOMAIN-CONTAINING PROTEIN"/>
    <property type="match status" value="1"/>
</dbReference>
<dbReference type="Pfam" id="PF13641">
    <property type="entry name" value="Glyco_tranf_2_3"/>
    <property type="match status" value="1"/>
</dbReference>
<dbReference type="InterPro" id="IPR029044">
    <property type="entry name" value="Nucleotide-diphossugar_trans"/>
</dbReference>
<name>A0A895Y849_9ACTN</name>
<dbReference type="Proteomes" id="UP000662857">
    <property type="component" value="Chromosome"/>
</dbReference>
<organism evidence="1 2">
    <name type="scientific">Natronosporangium hydrolyticum</name>
    <dbReference type="NCBI Taxonomy" id="2811111"/>
    <lineage>
        <taxon>Bacteria</taxon>
        <taxon>Bacillati</taxon>
        <taxon>Actinomycetota</taxon>
        <taxon>Actinomycetes</taxon>
        <taxon>Micromonosporales</taxon>
        <taxon>Micromonosporaceae</taxon>
        <taxon>Natronosporangium</taxon>
    </lineage>
</organism>
<dbReference type="CDD" id="cd00761">
    <property type="entry name" value="Glyco_tranf_GTA_type"/>
    <property type="match status" value="1"/>
</dbReference>
<keyword evidence="2" id="KW-1185">Reference proteome</keyword>
<dbReference type="KEGG" id="nhy:JQS43_20395"/>
<proteinExistence type="predicted"/>
<dbReference type="SUPFAM" id="SSF53448">
    <property type="entry name" value="Nucleotide-diphospho-sugar transferases"/>
    <property type="match status" value="1"/>
</dbReference>
<dbReference type="Gene3D" id="3.90.550.10">
    <property type="entry name" value="Spore Coat Polysaccharide Biosynthesis Protein SpsA, Chain A"/>
    <property type="match status" value="1"/>
</dbReference>
<dbReference type="InterPro" id="IPR050834">
    <property type="entry name" value="Glycosyltransf_2"/>
</dbReference>
<evidence type="ECO:0000313" key="2">
    <source>
        <dbReference type="Proteomes" id="UP000662857"/>
    </source>
</evidence>
<dbReference type="AlphaFoldDB" id="A0A895Y849"/>